<organism evidence="2 3">
    <name type="scientific">Dioscorea zingiberensis</name>
    <dbReference type="NCBI Taxonomy" id="325984"/>
    <lineage>
        <taxon>Eukaryota</taxon>
        <taxon>Viridiplantae</taxon>
        <taxon>Streptophyta</taxon>
        <taxon>Embryophyta</taxon>
        <taxon>Tracheophyta</taxon>
        <taxon>Spermatophyta</taxon>
        <taxon>Magnoliopsida</taxon>
        <taxon>Liliopsida</taxon>
        <taxon>Dioscoreales</taxon>
        <taxon>Dioscoreaceae</taxon>
        <taxon>Dioscorea</taxon>
    </lineage>
</organism>
<feature type="compositionally biased region" description="Basic and acidic residues" evidence="1">
    <location>
        <begin position="118"/>
        <end position="140"/>
    </location>
</feature>
<gene>
    <name evidence="2" type="ORF">J5N97_013216</name>
</gene>
<proteinExistence type="predicted"/>
<evidence type="ECO:0000313" key="2">
    <source>
        <dbReference type="EMBL" id="KAJ0977742.1"/>
    </source>
</evidence>
<protein>
    <submittedName>
        <fullName evidence="2">Uncharacterized protein</fullName>
    </submittedName>
</protein>
<dbReference type="EMBL" id="JAGGNH010000003">
    <property type="protein sequence ID" value="KAJ0977742.1"/>
    <property type="molecule type" value="Genomic_DNA"/>
</dbReference>
<name>A0A9D5CSJ2_9LILI</name>
<evidence type="ECO:0000256" key="1">
    <source>
        <dbReference type="SAM" id="MobiDB-lite"/>
    </source>
</evidence>
<sequence>MVGDALQAQEKISREPPITQKPTGAETTLTIPAATPPVTALHPYTGRSHRSLWTVLEAGEHGGRLPACNNVPHLWRHGTSRQRMMEKGTVRQLPPAGLWEAQSRRLKHRKPSSRHRGHPPECGEKEQTQRRKPETTEKKMKPTNTSVTGKIEEYHISLALDSEMMLGKEELKSYIVATVKEVREGIMDRSTISAAVREVLGGD</sequence>
<feature type="region of interest" description="Disordered" evidence="1">
    <location>
        <begin position="103"/>
        <end position="146"/>
    </location>
</feature>
<dbReference type="AlphaFoldDB" id="A0A9D5CSJ2"/>
<dbReference type="Proteomes" id="UP001085076">
    <property type="component" value="Miscellaneous, Linkage group lg03"/>
</dbReference>
<feature type="compositionally biased region" description="Basic residues" evidence="1">
    <location>
        <begin position="104"/>
        <end position="117"/>
    </location>
</feature>
<comment type="caution">
    <text evidence="2">The sequence shown here is derived from an EMBL/GenBank/DDBJ whole genome shotgun (WGS) entry which is preliminary data.</text>
</comment>
<keyword evidence="3" id="KW-1185">Reference proteome</keyword>
<reference evidence="2" key="2">
    <citation type="journal article" date="2022" name="Hortic Res">
        <title>The genome of Dioscorea zingiberensis sheds light on the biosynthesis, origin and evolution of the medicinally important diosgenin saponins.</title>
        <authorList>
            <person name="Li Y."/>
            <person name="Tan C."/>
            <person name="Li Z."/>
            <person name="Guo J."/>
            <person name="Li S."/>
            <person name="Chen X."/>
            <person name="Wang C."/>
            <person name="Dai X."/>
            <person name="Yang H."/>
            <person name="Song W."/>
            <person name="Hou L."/>
            <person name="Xu J."/>
            <person name="Tong Z."/>
            <person name="Xu A."/>
            <person name="Yuan X."/>
            <person name="Wang W."/>
            <person name="Yang Q."/>
            <person name="Chen L."/>
            <person name="Sun Z."/>
            <person name="Wang K."/>
            <person name="Pan B."/>
            <person name="Chen J."/>
            <person name="Bao Y."/>
            <person name="Liu F."/>
            <person name="Qi X."/>
            <person name="Gang D.R."/>
            <person name="Wen J."/>
            <person name="Li J."/>
        </authorList>
    </citation>
    <scope>NUCLEOTIDE SEQUENCE</scope>
    <source>
        <strain evidence="2">Dzin_1.0</strain>
    </source>
</reference>
<accession>A0A9D5CSJ2</accession>
<feature type="region of interest" description="Disordered" evidence="1">
    <location>
        <begin position="1"/>
        <end position="26"/>
    </location>
</feature>
<reference evidence="2" key="1">
    <citation type="submission" date="2021-03" db="EMBL/GenBank/DDBJ databases">
        <authorList>
            <person name="Li Z."/>
            <person name="Yang C."/>
        </authorList>
    </citation>
    <scope>NUCLEOTIDE SEQUENCE</scope>
    <source>
        <strain evidence="2">Dzin_1.0</strain>
        <tissue evidence="2">Leaf</tissue>
    </source>
</reference>
<evidence type="ECO:0000313" key="3">
    <source>
        <dbReference type="Proteomes" id="UP001085076"/>
    </source>
</evidence>